<dbReference type="Pfam" id="PF01063">
    <property type="entry name" value="Aminotran_4"/>
    <property type="match status" value="1"/>
</dbReference>
<dbReference type="InterPro" id="IPR001544">
    <property type="entry name" value="Aminotrans_IV"/>
</dbReference>
<evidence type="ECO:0000313" key="3">
    <source>
        <dbReference type="Proteomes" id="UP001345827"/>
    </source>
</evidence>
<dbReference type="EMBL" id="JAXLQG010000013">
    <property type="protein sequence ID" value="KAK5533448.1"/>
    <property type="molecule type" value="Genomic_DNA"/>
</dbReference>
<feature type="region of interest" description="Disordered" evidence="1">
    <location>
        <begin position="84"/>
        <end position="132"/>
    </location>
</feature>
<dbReference type="SUPFAM" id="SSF56752">
    <property type="entry name" value="D-aminoacid aminotransferase-like PLP-dependent enzymes"/>
    <property type="match status" value="1"/>
</dbReference>
<evidence type="ECO:0000256" key="1">
    <source>
        <dbReference type="SAM" id="MobiDB-lite"/>
    </source>
</evidence>
<dbReference type="EC" id="4.1.3.38" evidence="2"/>
<protein>
    <submittedName>
        <fullName evidence="2">Aminodeoxychorismate lyase</fullName>
        <ecNumber evidence="2">4.1.3.38</ecNumber>
    </submittedName>
</protein>
<reference evidence="2 3" key="1">
    <citation type="submission" date="2023-06" db="EMBL/GenBank/DDBJ databases">
        <title>Black Yeasts Isolated from many extreme environments.</title>
        <authorList>
            <person name="Coleine C."/>
            <person name="Stajich J.E."/>
            <person name="Selbmann L."/>
        </authorList>
    </citation>
    <scope>NUCLEOTIDE SEQUENCE [LARGE SCALE GENOMIC DNA]</scope>
    <source>
        <strain evidence="2 3">CCFEE 5887</strain>
    </source>
</reference>
<dbReference type="InterPro" id="IPR036038">
    <property type="entry name" value="Aminotransferase-like"/>
</dbReference>
<organism evidence="2 3">
    <name type="scientific">Vermiconidia calcicola</name>
    <dbReference type="NCBI Taxonomy" id="1690605"/>
    <lineage>
        <taxon>Eukaryota</taxon>
        <taxon>Fungi</taxon>
        <taxon>Dikarya</taxon>
        <taxon>Ascomycota</taxon>
        <taxon>Pezizomycotina</taxon>
        <taxon>Dothideomycetes</taxon>
        <taxon>Dothideomycetidae</taxon>
        <taxon>Mycosphaerellales</taxon>
        <taxon>Extremaceae</taxon>
        <taxon>Vermiconidia</taxon>
    </lineage>
</organism>
<feature type="compositionally biased region" description="Basic and acidic residues" evidence="1">
    <location>
        <begin position="110"/>
        <end position="119"/>
    </location>
</feature>
<dbReference type="GO" id="GO:0008696">
    <property type="term" value="F:4-amino-4-deoxychorismate lyase activity"/>
    <property type="evidence" value="ECO:0007669"/>
    <property type="project" value="UniProtKB-EC"/>
</dbReference>
<accession>A0AAV9Q1V0</accession>
<sequence length="264" mass="29562">MDASAEQDPTFRIITTLKNILFNTEDIQQSRPLISQWHEISKTLLVRHQRRLRAAAQAYNWTNVCEQLDKPDCMQTLENVIEDATSRHPQPENDRDGSIQAESVPMGEAKSLRTLETDSSHQPPSNGPPPSLSANGRCSIICLDTVSTVPALHTLHKTTYRAPYDAARERAGITKCPPGEREVLLFNPEWEVMEASLCAVYFYRHGKWVVPPSESGGMVSATKLWAIDSGFCTERPIKLDEVEDGENVWLSNALRGFFLGKISI</sequence>
<feature type="compositionally biased region" description="Basic and acidic residues" evidence="1">
    <location>
        <begin position="84"/>
        <end position="97"/>
    </location>
</feature>
<keyword evidence="2" id="KW-0456">Lyase</keyword>
<dbReference type="InterPro" id="IPR043132">
    <property type="entry name" value="BCAT-like_C"/>
</dbReference>
<dbReference type="AlphaFoldDB" id="A0AAV9Q1V0"/>
<dbReference type="Gene3D" id="3.20.10.10">
    <property type="entry name" value="D-amino Acid Aminotransferase, subunit A, domain 2"/>
    <property type="match status" value="1"/>
</dbReference>
<evidence type="ECO:0000313" key="2">
    <source>
        <dbReference type="EMBL" id="KAK5533448.1"/>
    </source>
</evidence>
<gene>
    <name evidence="2" type="primary">ABZ2</name>
    <name evidence="2" type="ORF">LTR25_007314</name>
</gene>
<dbReference type="Proteomes" id="UP001345827">
    <property type="component" value="Unassembled WGS sequence"/>
</dbReference>
<name>A0AAV9Q1V0_9PEZI</name>
<proteinExistence type="predicted"/>
<keyword evidence="3" id="KW-1185">Reference proteome</keyword>
<comment type="caution">
    <text evidence="2">The sequence shown here is derived from an EMBL/GenBank/DDBJ whole genome shotgun (WGS) entry which is preliminary data.</text>
</comment>